<dbReference type="AlphaFoldDB" id="A0A4P7N7K8"/>
<dbReference type="Pfam" id="PF02881">
    <property type="entry name" value="SRP54_N"/>
    <property type="match status" value="1"/>
</dbReference>
<sequence>MSYEFPQKYAKAVEEGLLPGFALLAAKNDETIYSHAAGVRSQLQPGNPAFDMDTVVSIASCTKLMTAVLALQVVQDGLINLDDAEPVARLLPKLSSKGILEGFDENTDEPIIKPVEVPVTLRMLLAHTSGAEYDVMSPMLAKWRMQRGEQPWMGATVEDKTSIPLTYQPGSGWRYSSSSDTAGLLIERLTGRTLDELLIERILKPLGIPEGEFTFSPDKYPGPKARKTDMSTLDENTMAPPAKHLPDFDPVFGATVCLGGGGSWATPEAYFTFLKAVARRDGKLLNEASWDEMFRPQLDQRCEDSMNSWIESSPFISRTVGTGLPDDLRKSWSFAGMVCIEGREGVVNTGTIMWGGMPSILWFIDPKAETCGICFVQIMPPMVPAVMALHQGFLQEAFDGMLKEICAALLEADVNVRLVGQLRKSIKSTVNFKELPPAVNKKRLIQKAVFDELVSLVDPHAEPFKPKKGKSNVIMFVGLQGAGKTTTCTKLARHYQSRGFKACLVCADTFRAGAFDQLKQNATKAKIPYYGSLTETDPAVVAREGVDKFKKERFEVIIVDTSGRHRQESALFQEMMDIQKAVKPDETIMVLDASIGQQAEAQAKAFKEAADFGAIIITKTDGHASGGGAISAVAATHTPIVFIGTGEHMLDLERFAPQQFISKLLGMGDMAGLVEHVQSLKLDQKDTIKHITEGIFTIRDLRDQLQNIMKMGPLSKMAGMIPGMSNMMQGMDDEEGTGKLKRMIYICDSMTDKELDSDGKIFTEQPTRMTRVARGSGTHVREVEDLLTQQRMMAGMAKKMGGNMKNMQRAQQAMGGGNKQQQLAAMQKRLQSMGGAGGAGGMPDMGSLMKMLGGAGGGMPGGMDMAAMMKQMGGMMGGGAQGRGRR</sequence>
<dbReference type="SMART" id="SM00962">
    <property type="entry name" value="SRP54"/>
    <property type="match status" value="1"/>
</dbReference>
<gene>
    <name evidence="17" type="ORF">PoMZ_03645</name>
</gene>
<evidence type="ECO:0000313" key="17">
    <source>
        <dbReference type="EMBL" id="QBZ58687.1"/>
    </source>
</evidence>
<organism evidence="17 18">
    <name type="scientific">Pyricularia oryzae</name>
    <name type="common">Rice blast fungus</name>
    <name type="synonym">Magnaporthe oryzae</name>
    <dbReference type="NCBI Taxonomy" id="318829"/>
    <lineage>
        <taxon>Eukaryota</taxon>
        <taxon>Fungi</taxon>
        <taxon>Dikarya</taxon>
        <taxon>Ascomycota</taxon>
        <taxon>Pezizomycotina</taxon>
        <taxon>Sordariomycetes</taxon>
        <taxon>Sordariomycetidae</taxon>
        <taxon>Magnaporthales</taxon>
        <taxon>Pyriculariaceae</taxon>
        <taxon>Pyricularia</taxon>
    </lineage>
</organism>
<name>A0A4P7N7K8_PYROR</name>
<reference evidence="17 18" key="1">
    <citation type="journal article" date="2019" name="Mol. Biol. Evol.">
        <title>Blast fungal genomes show frequent chromosomal changes, gene gains and losses, and effector gene turnover.</title>
        <authorList>
            <person name="Gomez Luciano L.B."/>
            <person name="Jason Tsai I."/>
            <person name="Chuma I."/>
            <person name="Tosa Y."/>
            <person name="Chen Y.H."/>
            <person name="Li J.Y."/>
            <person name="Li M.Y."/>
            <person name="Jade Lu M.Y."/>
            <person name="Nakayashiki H."/>
            <person name="Li W.H."/>
        </authorList>
    </citation>
    <scope>NUCLEOTIDE SEQUENCE [LARGE SCALE GENOMIC DNA]</scope>
    <source>
        <strain evidence="17">MZ5-1-6</strain>
    </source>
</reference>
<dbReference type="GO" id="GO:0005786">
    <property type="term" value="C:signal recognition particle, endoplasmic reticulum targeting"/>
    <property type="evidence" value="ECO:0007669"/>
    <property type="project" value="UniProtKB-KW"/>
</dbReference>
<dbReference type="NCBIfam" id="TIGR01425">
    <property type="entry name" value="SRP54_euk"/>
    <property type="match status" value="1"/>
</dbReference>
<dbReference type="EMBL" id="CP034206">
    <property type="protein sequence ID" value="QBZ58687.1"/>
    <property type="molecule type" value="Genomic_DNA"/>
</dbReference>
<dbReference type="InterPro" id="IPR042101">
    <property type="entry name" value="SRP54_N_sf"/>
</dbReference>
<protein>
    <recommendedName>
        <fullName evidence="12">Signal recognition particle subunit SRP54</fullName>
        <ecNumber evidence="14">3.6.5.4</ecNumber>
    </recommendedName>
    <alternativeName>
        <fullName evidence="13">Signal recognition particle 54 kDa protein homolog</fullName>
    </alternativeName>
</protein>
<dbReference type="SUPFAM" id="SSF47446">
    <property type="entry name" value="Signal peptide-binding domain"/>
    <property type="match status" value="1"/>
</dbReference>
<dbReference type="Gene3D" id="1.10.260.30">
    <property type="entry name" value="Signal recognition particle, SRP54 subunit, M-domain"/>
    <property type="match status" value="1"/>
</dbReference>
<dbReference type="Gene3D" id="1.20.120.140">
    <property type="entry name" value="Signal recognition particle SRP54, nucleotide-binding domain"/>
    <property type="match status" value="1"/>
</dbReference>
<comment type="catalytic activity">
    <reaction evidence="15">
        <text>GTP + H2O = GDP + phosphate + H(+)</text>
        <dbReference type="Rhea" id="RHEA:19669"/>
        <dbReference type="ChEBI" id="CHEBI:15377"/>
        <dbReference type="ChEBI" id="CHEBI:15378"/>
        <dbReference type="ChEBI" id="CHEBI:37565"/>
        <dbReference type="ChEBI" id="CHEBI:43474"/>
        <dbReference type="ChEBI" id="CHEBI:58189"/>
        <dbReference type="EC" id="3.6.5.4"/>
    </reaction>
    <physiologicalReaction direction="left-to-right" evidence="15">
        <dbReference type="Rhea" id="RHEA:19670"/>
    </physiologicalReaction>
</comment>
<keyword evidence="11" id="KW-0687">Ribonucleoprotein</keyword>
<keyword evidence="7" id="KW-0256">Endoplasmic reticulum</keyword>
<dbReference type="EC" id="3.6.5.4" evidence="14"/>
<dbReference type="GO" id="GO:0006616">
    <property type="term" value="P:SRP-dependent cotranslational protein targeting to membrane, translocation"/>
    <property type="evidence" value="ECO:0007669"/>
    <property type="project" value="TreeGrafter"/>
</dbReference>
<dbReference type="Pfam" id="PF00144">
    <property type="entry name" value="Beta-lactamase"/>
    <property type="match status" value="1"/>
</dbReference>
<evidence type="ECO:0000256" key="14">
    <source>
        <dbReference type="ARBA" id="ARBA00035672"/>
    </source>
</evidence>
<keyword evidence="10" id="KW-0733">Signal recognition particle</keyword>
<dbReference type="Proteomes" id="UP000294847">
    <property type="component" value="Chromosome 3"/>
</dbReference>
<dbReference type="InterPro" id="IPR012338">
    <property type="entry name" value="Beta-lactam/transpept-like"/>
</dbReference>
<comment type="similarity">
    <text evidence="3">Belongs to the GTP-binding SRP family. SRP54 subfamily.</text>
</comment>
<evidence type="ECO:0000256" key="6">
    <source>
        <dbReference type="ARBA" id="ARBA00022801"/>
    </source>
</evidence>
<dbReference type="InterPro" id="IPR003593">
    <property type="entry name" value="AAA+_ATPase"/>
</dbReference>
<evidence type="ECO:0000259" key="16">
    <source>
        <dbReference type="PROSITE" id="PS00300"/>
    </source>
</evidence>
<dbReference type="SMART" id="SM00382">
    <property type="entry name" value="AAA"/>
    <property type="match status" value="1"/>
</dbReference>
<dbReference type="SMART" id="SM00963">
    <property type="entry name" value="SRP54_N"/>
    <property type="match status" value="1"/>
</dbReference>
<dbReference type="InterPro" id="IPR022941">
    <property type="entry name" value="SRP54"/>
</dbReference>
<evidence type="ECO:0000256" key="5">
    <source>
        <dbReference type="ARBA" id="ARBA00022741"/>
    </source>
</evidence>
<dbReference type="InterPro" id="IPR027417">
    <property type="entry name" value="P-loop_NTPase"/>
</dbReference>
<keyword evidence="9" id="KW-0342">GTP-binding</keyword>
<evidence type="ECO:0000256" key="15">
    <source>
        <dbReference type="ARBA" id="ARBA00048157"/>
    </source>
</evidence>
<evidence type="ECO:0000256" key="2">
    <source>
        <dbReference type="ARBA" id="ARBA00004496"/>
    </source>
</evidence>
<dbReference type="InterPro" id="IPR004125">
    <property type="entry name" value="Signal_recog_particle_SRP54_M"/>
</dbReference>
<dbReference type="GO" id="GO:0003924">
    <property type="term" value="F:GTPase activity"/>
    <property type="evidence" value="ECO:0007669"/>
    <property type="project" value="InterPro"/>
</dbReference>
<dbReference type="FunFam" id="1.10.260.30:FF:000003">
    <property type="entry name" value="Signal recognition particle 54 kDa protein"/>
    <property type="match status" value="1"/>
</dbReference>
<dbReference type="FunFam" id="3.40.50.300:FF:000022">
    <property type="entry name" value="Signal recognition particle 54 kDa subunit"/>
    <property type="match status" value="1"/>
</dbReference>
<evidence type="ECO:0000256" key="12">
    <source>
        <dbReference type="ARBA" id="ARBA00034832"/>
    </source>
</evidence>
<dbReference type="Pfam" id="PF00448">
    <property type="entry name" value="SRP54"/>
    <property type="match status" value="1"/>
</dbReference>
<dbReference type="SUPFAM" id="SSF52540">
    <property type="entry name" value="P-loop containing nucleoside triphosphate hydrolases"/>
    <property type="match status" value="1"/>
</dbReference>
<evidence type="ECO:0000256" key="1">
    <source>
        <dbReference type="ARBA" id="ARBA00004240"/>
    </source>
</evidence>
<proteinExistence type="inferred from homology"/>
<accession>A0A4P7N7K8</accession>
<evidence type="ECO:0000256" key="13">
    <source>
        <dbReference type="ARBA" id="ARBA00034905"/>
    </source>
</evidence>
<evidence type="ECO:0000256" key="11">
    <source>
        <dbReference type="ARBA" id="ARBA00023274"/>
    </source>
</evidence>
<evidence type="ECO:0000256" key="4">
    <source>
        <dbReference type="ARBA" id="ARBA00022490"/>
    </source>
</evidence>
<evidence type="ECO:0000313" key="18">
    <source>
        <dbReference type="Proteomes" id="UP000294847"/>
    </source>
</evidence>
<dbReference type="InterPro" id="IPR001466">
    <property type="entry name" value="Beta-lactam-related"/>
</dbReference>
<dbReference type="Pfam" id="PF02978">
    <property type="entry name" value="SRP_SPB"/>
    <property type="match status" value="1"/>
</dbReference>
<dbReference type="HAMAP" id="MF_00306">
    <property type="entry name" value="SRP54"/>
    <property type="match status" value="1"/>
</dbReference>
<dbReference type="GO" id="GO:0005525">
    <property type="term" value="F:GTP binding"/>
    <property type="evidence" value="ECO:0007669"/>
    <property type="project" value="UniProtKB-KW"/>
</dbReference>
<keyword evidence="6" id="KW-0378">Hydrolase</keyword>
<dbReference type="PANTHER" id="PTHR11564">
    <property type="entry name" value="SIGNAL RECOGNITION PARTICLE 54K PROTEIN SRP54"/>
    <property type="match status" value="1"/>
</dbReference>
<dbReference type="Gene3D" id="3.40.710.10">
    <property type="entry name" value="DD-peptidase/beta-lactamase superfamily"/>
    <property type="match status" value="1"/>
</dbReference>
<dbReference type="GO" id="GO:0008312">
    <property type="term" value="F:7S RNA binding"/>
    <property type="evidence" value="ECO:0007669"/>
    <property type="project" value="InterPro"/>
</dbReference>
<dbReference type="GO" id="GO:0005783">
    <property type="term" value="C:endoplasmic reticulum"/>
    <property type="evidence" value="ECO:0007669"/>
    <property type="project" value="UniProtKB-SubCell"/>
</dbReference>
<dbReference type="GO" id="GO:0005829">
    <property type="term" value="C:cytosol"/>
    <property type="evidence" value="ECO:0007669"/>
    <property type="project" value="TreeGrafter"/>
</dbReference>
<dbReference type="InterPro" id="IPR036891">
    <property type="entry name" value="Signal_recog_part_SRP54_M_sf"/>
</dbReference>
<comment type="subcellular location">
    <subcellularLocation>
        <location evidence="2">Cytoplasm</location>
    </subcellularLocation>
    <subcellularLocation>
        <location evidence="1">Endoplasmic reticulum</location>
    </subcellularLocation>
</comment>
<evidence type="ECO:0000256" key="8">
    <source>
        <dbReference type="ARBA" id="ARBA00022884"/>
    </source>
</evidence>
<evidence type="ECO:0000256" key="9">
    <source>
        <dbReference type="ARBA" id="ARBA00023134"/>
    </source>
</evidence>
<keyword evidence="5" id="KW-0547">Nucleotide-binding</keyword>
<keyword evidence="8" id="KW-0694">RNA-binding</keyword>
<dbReference type="PANTHER" id="PTHR11564:SF5">
    <property type="entry name" value="SIGNAL RECOGNITION PARTICLE SUBUNIT SRP54"/>
    <property type="match status" value="1"/>
</dbReference>
<dbReference type="GO" id="GO:0030942">
    <property type="term" value="F:endoplasmic reticulum signal peptide binding"/>
    <property type="evidence" value="ECO:0007669"/>
    <property type="project" value="TreeGrafter"/>
</dbReference>
<keyword evidence="4" id="KW-0963">Cytoplasm</keyword>
<feature type="domain" description="SRP54-type proteins GTP-binding" evidence="16">
    <location>
        <begin position="639"/>
        <end position="652"/>
    </location>
</feature>
<dbReference type="InterPro" id="IPR000897">
    <property type="entry name" value="SRP54_GTPase_dom"/>
</dbReference>
<dbReference type="Gene3D" id="3.40.50.300">
    <property type="entry name" value="P-loop containing nucleotide triphosphate hydrolases"/>
    <property type="match status" value="1"/>
</dbReference>
<evidence type="ECO:0000256" key="10">
    <source>
        <dbReference type="ARBA" id="ARBA00023135"/>
    </source>
</evidence>
<dbReference type="CDD" id="cd17875">
    <property type="entry name" value="SRP54_G"/>
    <property type="match status" value="1"/>
</dbReference>
<evidence type="ECO:0000256" key="7">
    <source>
        <dbReference type="ARBA" id="ARBA00022824"/>
    </source>
</evidence>
<dbReference type="InterPro" id="IPR006325">
    <property type="entry name" value="SRP54_euk"/>
</dbReference>
<dbReference type="PROSITE" id="PS00300">
    <property type="entry name" value="SRP54"/>
    <property type="match status" value="1"/>
</dbReference>
<evidence type="ECO:0000256" key="3">
    <source>
        <dbReference type="ARBA" id="ARBA00005450"/>
    </source>
</evidence>
<dbReference type="SUPFAM" id="SSF56601">
    <property type="entry name" value="beta-lactamase/transpeptidase-like"/>
    <property type="match status" value="1"/>
</dbReference>
<dbReference type="InterPro" id="IPR013822">
    <property type="entry name" value="Signal_recog_particl_SRP54_hlx"/>
</dbReference>